<sequence length="60" mass="6854">MVKVGTILKYTRDDSRNHAFILNDEYEVVGQDADGDYRMTNEAGFVSPYGCPLNGNFWDF</sequence>
<protein>
    <submittedName>
        <fullName evidence="1">Uncharacterized protein</fullName>
    </submittedName>
</protein>
<accession>A0ACD5FRS3</accession>
<dbReference type="Proteomes" id="UP001365931">
    <property type="component" value="Segment"/>
</dbReference>
<gene>
    <name evidence="1" type="ORF">MVUOKPPV_CDS0234</name>
</gene>
<evidence type="ECO:0000313" key="2">
    <source>
        <dbReference type="Proteomes" id="UP001365931"/>
    </source>
</evidence>
<reference evidence="1" key="1">
    <citation type="submission" date="2024-09" db="EMBL/GenBank/DDBJ databases">
        <title>The complete genome of Klebsiella pneumoniae phage phi1_175008.</title>
        <authorList>
            <person name="Li J."/>
            <person name="Feng Y."/>
            <person name="Zong Z."/>
        </authorList>
    </citation>
    <scope>NUCLEOTIDE SEQUENCE</scope>
</reference>
<proteinExistence type="predicted"/>
<evidence type="ECO:0000313" key="1">
    <source>
        <dbReference type="EMBL" id="XKX17631.1"/>
    </source>
</evidence>
<organism evidence="1 2">
    <name type="scientific">Klebsiella phage phi1_175008</name>
    <dbReference type="NCBI Taxonomy" id="3127744"/>
    <lineage>
        <taxon>Viruses</taxon>
        <taxon>Duplodnaviria</taxon>
        <taxon>Heunggongvirae</taxon>
        <taxon>Uroviricota</taxon>
        <taxon>Caudoviricetes</taxon>
        <taxon>Stephanstirmvirinae</taxon>
    </lineage>
</organism>
<name>A0ACD5FRS3_9CAUD</name>
<dbReference type="EMBL" id="PQ360875">
    <property type="protein sequence ID" value="XKX17631.1"/>
    <property type="molecule type" value="Genomic_DNA"/>
</dbReference>